<organism evidence="2 3">
    <name type="scientific">Bacillus thuringiensis T01-328</name>
    <dbReference type="NCBI Taxonomy" id="1324966"/>
    <lineage>
        <taxon>Bacteria</taxon>
        <taxon>Bacillati</taxon>
        <taxon>Bacillota</taxon>
        <taxon>Bacilli</taxon>
        <taxon>Bacillales</taxon>
        <taxon>Bacillaceae</taxon>
        <taxon>Bacillus</taxon>
        <taxon>Bacillus cereus group</taxon>
    </lineage>
</organism>
<evidence type="ECO:0000256" key="1">
    <source>
        <dbReference type="SAM" id="Coils"/>
    </source>
</evidence>
<proteinExistence type="predicted"/>
<evidence type="ECO:0000313" key="2">
    <source>
        <dbReference type="EMBL" id="ERH96779.1"/>
    </source>
</evidence>
<name>A0AAN4HBN6_BACTU</name>
<accession>A0AAN4HBN6</accession>
<evidence type="ECO:0000313" key="3">
    <source>
        <dbReference type="Proteomes" id="UP000013487"/>
    </source>
</evidence>
<dbReference type="Proteomes" id="UP000013487">
    <property type="component" value="Unassembled WGS sequence"/>
</dbReference>
<comment type="caution">
    <text evidence="2">The sequence shown here is derived from an EMBL/GenBank/DDBJ whole genome shotgun (WGS) entry which is preliminary data.</text>
</comment>
<keyword evidence="1" id="KW-0175">Coiled coil</keyword>
<dbReference type="EMBL" id="ARXZ02000061">
    <property type="protein sequence ID" value="ERH96779.1"/>
    <property type="molecule type" value="Genomic_DNA"/>
</dbReference>
<feature type="coiled-coil region" evidence="1">
    <location>
        <begin position="16"/>
        <end position="109"/>
    </location>
</feature>
<dbReference type="AlphaFoldDB" id="A0AAN4HBN6"/>
<reference evidence="2 3" key="1">
    <citation type="journal article" date="2013" name="Genome Announc.">
        <title>Draft Genome Sequence of Bacillus thuringiensis var. thuringiensis Strain T01-328, a Brazilian Isolate That Produces a Soluble Pesticide Protein, Cry1Ia.</title>
        <authorList>
            <person name="Varani A.M."/>
            <person name="Lemos M.V."/>
            <person name="Fernandes C.C."/>
            <person name="Lemos E.G."/>
            <person name="Alves E.C."/>
            <person name="Desiderio J.A."/>
        </authorList>
    </citation>
    <scope>NUCLEOTIDE SEQUENCE [LARGE SCALE GENOMIC DNA]</scope>
    <source>
        <strain evidence="2 3">T01-328</strain>
    </source>
</reference>
<sequence>MATPSKETIIKFKADTADYKSKINEMNQANRALTQELKLAQTQMKLTGTDVDKYKTSLSTLEKQYDIAKNKTRETAEQLQRTKQVWGENATETKKAEEALRRAQIAETEISNKIKTTTESLKEAKQAEALRNSEIGKSKQALEGLKTAHSSLKTEADKLKSAYDLQAASLGKNASETSKAKLQYDYLKQAQQNAGEQSRNLAQQLNNAKTAFGAGSEEVKG</sequence>
<protein>
    <submittedName>
        <fullName evidence="2">Phage-related minor tail protein</fullName>
    </submittedName>
</protein>
<gene>
    <name evidence="2" type="ORF">BTCBT_007089</name>
</gene>